<dbReference type="Proteomes" id="UP000737391">
    <property type="component" value="Unassembled WGS sequence"/>
</dbReference>
<evidence type="ECO:0000313" key="3">
    <source>
        <dbReference type="Proteomes" id="UP000737391"/>
    </source>
</evidence>
<name>A0A9P5AWG5_9HYPO</name>
<dbReference type="AlphaFoldDB" id="A0A9P5AWG5"/>
<dbReference type="InterPro" id="IPR001810">
    <property type="entry name" value="F-box_dom"/>
</dbReference>
<dbReference type="EMBL" id="LUFC02002167">
    <property type="protein sequence ID" value="KAF4472373.1"/>
    <property type="molecule type" value="Genomic_DNA"/>
</dbReference>
<dbReference type="PROSITE" id="PS50181">
    <property type="entry name" value="FBOX"/>
    <property type="match status" value="1"/>
</dbReference>
<comment type="caution">
    <text evidence="2">The sequence shown here is derived from an EMBL/GenBank/DDBJ whole genome shotgun (WGS) entry which is preliminary data.</text>
</comment>
<organism evidence="2 3">
    <name type="scientific">Fusarium agapanthi</name>
    <dbReference type="NCBI Taxonomy" id="1803897"/>
    <lineage>
        <taxon>Eukaryota</taxon>
        <taxon>Fungi</taxon>
        <taxon>Dikarya</taxon>
        <taxon>Ascomycota</taxon>
        <taxon>Pezizomycotina</taxon>
        <taxon>Sordariomycetes</taxon>
        <taxon>Hypocreomycetidae</taxon>
        <taxon>Hypocreales</taxon>
        <taxon>Nectriaceae</taxon>
        <taxon>Fusarium</taxon>
        <taxon>Fusarium fujikuroi species complex</taxon>
    </lineage>
</organism>
<dbReference type="OrthoDB" id="2687876at2759"/>
<protein>
    <submittedName>
        <fullName evidence="2">F-box domain containing protein</fullName>
    </submittedName>
</protein>
<keyword evidence="3" id="KW-1185">Reference proteome</keyword>
<feature type="domain" description="F-box" evidence="1">
    <location>
        <begin position="22"/>
        <end position="68"/>
    </location>
</feature>
<dbReference type="Pfam" id="PF00646">
    <property type="entry name" value="F-box"/>
    <property type="match status" value="1"/>
</dbReference>
<evidence type="ECO:0000313" key="2">
    <source>
        <dbReference type="EMBL" id="KAF4472373.1"/>
    </source>
</evidence>
<accession>A0A9P5AWG5</accession>
<gene>
    <name evidence="2" type="ORF">FAGAP_13513</name>
</gene>
<sequence length="329" mass="36459">MITISEPPKPIEANLEDRPSSLGILNKLPVELLHGALGELDFLTLTRFSRVSVRARNLLRSLSAYQDLLNHAPDALAALSQTKLLHLHSAYKLHAALRTECCATCLEYGAYLFLPTCERCCWQCLRSNLTRRVITPAAAGRIFALSPKMVQQLPIMFSIPGTYGVGRKPAQTSHKLVSVGAAKDLAVSKYESLVNLKEAIARRKSRGQNASTMKYLDAVFLDYADSDPLMIPDHGGIGDDPYFCMASIPFPSLPTRDVVDIGPWCKGCQWTYERQKNQRLPAHLVANMVPVGCDPDRVLLGLARRGHSRIGLLEHIRRCYGVQKLLGDK</sequence>
<proteinExistence type="predicted"/>
<reference evidence="2" key="1">
    <citation type="submission" date="2020-01" db="EMBL/GenBank/DDBJ databases">
        <title>Identification and distribution of gene clusters putatively required for synthesis of sphingolipid metabolism inhibitors in phylogenetically diverse species of the filamentous fungus Fusarium.</title>
        <authorList>
            <person name="Kim H.-S."/>
            <person name="Busman M."/>
            <person name="Brown D.W."/>
            <person name="Divon H."/>
            <person name="Uhlig S."/>
            <person name="Proctor R.H."/>
        </authorList>
    </citation>
    <scope>NUCLEOTIDE SEQUENCE</scope>
    <source>
        <strain evidence="2">NRRL 31653</strain>
    </source>
</reference>
<evidence type="ECO:0000259" key="1">
    <source>
        <dbReference type="PROSITE" id="PS50181"/>
    </source>
</evidence>